<sequence length="156" mass="17917">MHEAENGRENVQVNSVIAVAYEDGKWYLANVVEKNNAAFEFKVHFYKPSGEDSRTTGFKLSKADDTAVVPIKKCYTNNEIIYENSRNPTTGELGTRPTLLTYFAKLHVYIEQNTYPNWNLDQPNFIEFCRHFTVVKGNLRTNPNPDKTIVLTFPVH</sequence>
<dbReference type="Proteomes" id="UP000000305">
    <property type="component" value="Unassembled WGS sequence"/>
</dbReference>
<reference evidence="1 2" key="1">
    <citation type="journal article" date="2011" name="Science">
        <title>The ecoresponsive genome of Daphnia pulex.</title>
        <authorList>
            <person name="Colbourne J.K."/>
            <person name="Pfrender M.E."/>
            <person name="Gilbert D."/>
            <person name="Thomas W.K."/>
            <person name="Tucker A."/>
            <person name="Oakley T.H."/>
            <person name="Tokishita S."/>
            <person name="Aerts A."/>
            <person name="Arnold G.J."/>
            <person name="Basu M.K."/>
            <person name="Bauer D.J."/>
            <person name="Caceres C.E."/>
            <person name="Carmel L."/>
            <person name="Casola C."/>
            <person name="Choi J.H."/>
            <person name="Detter J.C."/>
            <person name="Dong Q."/>
            <person name="Dusheyko S."/>
            <person name="Eads B.D."/>
            <person name="Frohlich T."/>
            <person name="Geiler-Samerotte K.A."/>
            <person name="Gerlach D."/>
            <person name="Hatcher P."/>
            <person name="Jogdeo S."/>
            <person name="Krijgsveld J."/>
            <person name="Kriventseva E.V."/>
            <person name="Kultz D."/>
            <person name="Laforsch C."/>
            <person name="Lindquist E."/>
            <person name="Lopez J."/>
            <person name="Manak J.R."/>
            <person name="Muller J."/>
            <person name="Pangilinan J."/>
            <person name="Patwardhan R.P."/>
            <person name="Pitluck S."/>
            <person name="Pritham E.J."/>
            <person name="Rechtsteiner A."/>
            <person name="Rho M."/>
            <person name="Rogozin I.B."/>
            <person name="Sakarya O."/>
            <person name="Salamov A."/>
            <person name="Schaack S."/>
            <person name="Shapiro H."/>
            <person name="Shiga Y."/>
            <person name="Skalitzky C."/>
            <person name="Smith Z."/>
            <person name="Souvorov A."/>
            <person name="Sung W."/>
            <person name="Tang Z."/>
            <person name="Tsuchiya D."/>
            <person name="Tu H."/>
            <person name="Vos H."/>
            <person name="Wang M."/>
            <person name="Wolf Y.I."/>
            <person name="Yamagata H."/>
            <person name="Yamada T."/>
            <person name="Ye Y."/>
            <person name="Shaw J.R."/>
            <person name="Andrews J."/>
            <person name="Crease T.J."/>
            <person name="Tang H."/>
            <person name="Lucas S.M."/>
            <person name="Robertson H.M."/>
            <person name="Bork P."/>
            <person name="Koonin E.V."/>
            <person name="Zdobnov E.M."/>
            <person name="Grigoriev I.V."/>
            <person name="Lynch M."/>
            <person name="Boore J.L."/>
        </authorList>
    </citation>
    <scope>NUCLEOTIDE SEQUENCE [LARGE SCALE GENOMIC DNA]</scope>
</reference>
<protein>
    <recommendedName>
        <fullName evidence="3">Tudor domain-containing protein</fullName>
    </recommendedName>
</protein>
<gene>
    <name evidence="1" type="ORF">DAPPUDRAFT_330752</name>
</gene>
<dbReference type="HOGENOM" id="CLU_1688517_0_0_1"/>
<evidence type="ECO:0000313" key="2">
    <source>
        <dbReference type="Proteomes" id="UP000000305"/>
    </source>
</evidence>
<dbReference type="KEGG" id="dpx:DAPPUDRAFT_330752"/>
<organism evidence="1 2">
    <name type="scientific">Daphnia pulex</name>
    <name type="common">Water flea</name>
    <dbReference type="NCBI Taxonomy" id="6669"/>
    <lineage>
        <taxon>Eukaryota</taxon>
        <taxon>Metazoa</taxon>
        <taxon>Ecdysozoa</taxon>
        <taxon>Arthropoda</taxon>
        <taxon>Crustacea</taxon>
        <taxon>Branchiopoda</taxon>
        <taxon>Diplostraca</taxon>
        <taxon>Cladocera</taxon>
        <taxon>Anomopoda</taxon>
        <taxon>Daphniidae</taxon>
        <taxon>Daphnia</taxon>
    </lineage>
</organism>
<dbReference type="PhylomeDB" id="E9HKI7"/>
<dbReference type="AlphaFoldDB" id="E9HKI7"/>
<evidence type="ECO:0000313" key="1">
    <source>
        <dbReference type="EMBL" id="EFX67727.1"/>
    </source>
</evidence>
<accession>E9HKI7</accession>
<keyword evidence="2" id="KW-1185">Reference proteome</keyword>
<proteinExistence type="predicted"/>
<dbReference type="EMBL" id="GL732669">
    <property type="protein sequence ID" value="EFX67727.1"/>
    <property type="molecule type" value="Genomic_DNA"/>
</dbReference>
<dbReference type="InParanoid" id="E9HKI7"/>
<dbReference type="OrthoDB" id="8196283at2759"/>
<evidence type="ECO:0008006" key="3">
    <source>
        <dbReference type="Google" id="ProtNLM"/>
    </source>
</evidence>
<name>E9HKI7_DAPPU</name>